<keyword evidence="10" id="KW-1185">Reference proteome</keyword>
<dbReference type="Proteomes" id="UP000321058">
    <property type="component" value="Unassembled WGS sequence"/>
</dbReference>
<dbReference type="GO" id="GO:0046872">
    <property type="term" value="F:metal ion binding"/>
    <property type="evidence" value="ECO:0007669"/>
    <property type="project" value="InterPro"/>
</dbReference>
<keyword evidence="1 6" id="KW-0963">Cytoplasm</keyword>
<dbReference type="FunFam" id="3.40.1010.10:FF:000007">
    <property type="entry name" value="Ribosomal RNA small subunit methyltransferase I"/>
    <property type="match status" value="1"/>
</dbReference>
<comment type="subcellular location">
    <subcellularLocation>
        <location evidence="6">Cytoplasm</location>
    </subcellularLocation>
</comment>
<dbReference type="InterPro" id="IPR018063">
    <property type="entry name" value="SAM_MeTrfase_RsmI_CS"/>
</dbReference>
<dbReference type="SUPFAM" id="SSF53790">
    <property type="entry name" value="Tetrapyrrole methylase"/>
    <property type="match status" value="1"/>
</dbReference>
<dbReference type="Gene3D" id="3.40.1010.10">
    <property type="entry name" value="Cobalt-precorrin-4 Transmethylase, Domain 1"/>
    <property type="match status" value="1"/>
</dbReference>
<evidence type="ECO:0000256" key="6">
    <source>
        <dbReference type="HAMAP-Rule" id="MF_01877"/>
    </source>
</evidence>
<dbReference type="GO" id="GO:0005737">
    <property type="term" value="C:cytoplasm"/>
    <property type="evidence" value="ECO:0007669"/>
    <property type="project" value="UniProtKB-SubCell"/>
</dbReference>
<keyword evidence="2 6" id="KW-0698">rRNA processing</keyword>
<keyword evidence="7" id="KW-0547">Nucleotide-binding</keyword>
<dbReference type="EMBL" id="BKAJ01000256">
    <property type="protein sequence ID" value="GEP61791.1"/>
    <property type="molecule type" value="Genomic_DNA"/>
</dbReference>
<dbReference type="InterPro" id="IPR011761">
    <property type="entry name" value="ATP-grasp"/>
</dbReference>
<comment type="function">
    <text evidence="6">Catalyzes the 2'-O-methylation of the ribose of cytidine 1402 (C1402) in 16S rRNA.</text>
</comment>
<evidence type="ECO:0000313" key="9">
    <source>
        <dbReference type="EMBL" id="GEP61791.1"/>
    </source>
</evidence>
<dbReference type="EC" id="2.1.1.198" evidence="6"/>
<gene>
    <name evidence="6 9" type="primary">rsmI</name>
    <name evidence="9" type="ORF">RSO01_89570</name>
</gene>
<dbReference type="HAMAP" id="MF_01877">
    <property type="entry name" value="16SrRNA_methyltr_I"/>
    <property type="match status" value="1"/>
</dbReference>
<evidence type="ECO:0000256" key="4">
    <source>
        <dbReference type="ARBA" id="ARBA00022679"/>
    </source>
</evidence>
<comment type="catalytic activity">
    <reaction evidence="6">
        <text>cytidine(1402) in 16S rRNA + S-adenosyl-L-methionine = 2'-O-methylcytidine(1402) in 16S rRNA + S-adenosyl-L-homocysteine + H(+)</text>
        <dbReference type="Rhea" id="RHEA:42924"/>
        <dbReference type="Rhea" id="RHEA-COMP:10285"/>
        <dbReference type="Rhea" id="RHEA-COMP:10286"/>
        <dbReference type="ChEBI" id="CHEBI:15378"/>
        <dbReference type="ChEBI" id="CHEBI:57856"/>
        <dbReference type="ChEBI" id="CHEBI:59789"/>
        <dbReference type="ChEBI" id="CHEBI:74495"/>
        <dbReference type="ChEBI" id="CHEBI:82748"/>
        <dbReference type="EC" id="2.1.1.198"/>
    </reaction>
</comment>
<dbReference type="Pfam" id="PF00590">
    <property type="entry name" value="TP_methylase"/>
    <property type="match status" value="1"/>
</dbReference>
<comment type="caution">
    <text evidence="9">The sequence shown here is derived from an EMBL/GenBank/DDBJ whole genome shotgun (WGS) entry which is preliminary data.</text>
</comment>
<keyword evidence="7" id="KW-0067">ATP-binding</keyword>
<sequence length="298" mass="31274">MDVDERSQASDGQAPRKPPLAAGLHIVATPIGNMRDITLRALDVLHAADLIACEDTRVFAKLASHYGISAPTVAYSDATQDANEPKIVRALEAGKRVALVSDAGMPLISDPGYRLVRAALARGLAVTSAPGPSAVPMALALSGLPTDRFFFGGFLPAKEGERRRAIGAVASLPATLVFFEAPHRLGASLADLAELLGSRPAAVARELTKLFEEVRRAPLDELAAHYAKHPGIKGEIAVVIGAPGEEEAPQAGVLDEALRTALAGASVKDAAAEVAARYGLKRRDVYARALELRREASS</sequence>
<evidence type="ECO:0000256" key="3">
    <source>
        <dbReference type="ARBA" id="ARBA00022603"/>
    </source>
</evidence>
<dbReference type="AlphaFoldDB" id="A0A512NS65"/>
<evidence type="ECO:0000256" key="1">
    <source>
        <dbReference type="ARBA" id="ARBA00022490"/>
    </source>
</evidence>
<dbReference type="GO" id="GO:0005524">
    <property type="term" value="F:ATP binding"/>
    <property type="evidence" value="ECO:0007669"/>
    <property type="project" value="UniProtKB-UniRule"/>
</dbReference>
<dbReference type="Gene3D" id="3.30.950.10">
    <property type="entry name" value="Methyltransferase, Cobalt-precorrin-4 Transmethylase, Domain 2"/>
    <property type="match status" value="1"/>
</dbReference>
<dbReference type="PANTHER" id="PTHR46111:SF1">
    <property type="entry name" value="RIBOSOMAL RNA SMALL SUBUNIT METHYLTRANSFERASE I"/>
    <property type="match status" value="1"/>
</dbReference>
<dbReference type="Pfam" id="PF23016">
    <property type="entry name" value="RsmI_C"/>
    <property type="match status" value="1"/>
</dbReference>
<evidence type="ECO:0000259" key="8">
    <source>
        <dbReference type="PROSITE" id="PS50975"/>
    </source>
</evidence>
<dbReference type="GO" id="GO:0070677">
    <property type="term" value="F:rRNA (cytosine-2'-O-)-methyltransferase activity"/>
    <property type="evidence" value="ECO:0007669"/>
    <property type="project" value="UniProtKB-UniRule"/>
</dbReference>
<keyword evidence="4 6" id="KW-0808">Transferase</keyword>
<dbReference type="InterPro" id="IPR053910">
    <property type="entry name" value="RsmI_HTH"/>
</dbReference>
<protein>
    <recommendedName>
        <fullName evidence="6">Ribosomal RNA small subunit methyltransferase I</fullName>
        <ecNumber evidence="6">2.1.1.198</ecNumber>
    </recommendedName>
    <alternativeName>
        <fullName evidence="6">16S rRNA 2'-O-ribose C1402 methyltransferase</fullName>
    </alternativeName>
    <alternativeName>
        <fullName evidence="6">rRNA (cytidine-2'-O-)-methyltransferase RsmI</fullName>
    </alternativeName>
</protein>
<name>A0A512NS65_9HYPH</name>
<dbReference type="InterPro" id="IPR000878">
    <property type="entry name" value="4pyrrol_Mease"/>
</dbReference>
<evidence type="ECO:0000313" key="10">
    <source>
        <dbReference type="Proteomes" id="UP000321058"/>
    </source>
</evidence>
<dbReference type="OrthoDB" id="9809084at2"/>
<accession>A0A512NS65</accession>
<dbReference type="InterPro" id="IPR035996">
    <property type="entry name" value="4pyrrol_Methylase_sf"/>
</dbReference>
<keyword evidence="3 6" id="KW-0489">Methyltransferase</keyword>
<dbReference type="FunFam" id="3.30.950.10:FF:000002">
    <property type="entry name" value="Ribosomal RNA small subunit methyltransferase I"/>
    <property type="match status" value="1"/>
</dbReference>
<dbReference type="PANTHER" id="PTHR46111">
    <property type="entry name" value="RIBOSOMAL RNA SMALL SUBUNIT METHYLTRANSFERASE I"/>
    <property type="match status" value="1"/>
</dbReference>
<evidence type="ECO:0000256" key="5">
    <source>
        <dbReference type="ARBA" id="ARBA00022691"/>
    </source>
</evidence>
<keyword evidence="5 6" id="KW-0949">S-adenosyl-L-methionine</keyword>
<dbReference type="InterPro" id="IPR014776">
    <property type="entry name" value="4pyrrole_Mease_sub2"/>
</dbReference>
<comment type="similarity">
    <text evidence="6">Belongs to the methyltransferase superfamily. RsmI family.</text>
</comment>
<dbReference type="PROSITE" id="PS50975">
    <property type="entry name" value="ATP_GRASP"/>
    <property type="match status" value="1"/>
</dbReference>
<organism evidence="9 10">
    <name type="scientific">Reyranella soli</name>
    <dbReference type="NCBI Taxonomy" id="1230389"/>
    <lineage>
        <taxon>Bacteria</taxon>
        <taxon>Pseudomonadati</taxon>
        <taxon>Pseudomonadota</taxon>
        <taxon>Alphaproteobacteria</taxon>
        <taxon>Hyphomicrobiales</taxon>
        <taxon>Reyranellaceae</taxon>
        <taxon>Reyranella</taxon>
    </lineage>
</organism>
<evidence type="ECO:0000256" key="2">
    <source>
        <dbReference type="ARBA" id="ARBA00022552"/>
    </source>
</evidence>
<dbReference type="InterPro" id="IPR014777">
    <property type="entry name" value="4pyrrole_Mease_sub1"/>
</dbReference>
<dbReference type="PIRSF" id="PIRSF005917">
    <property type="entry name" value="MTase_YraL"/>
    <property type="match status" value="1"/>
</dbReference>
<reference evidence="9 10" key="1">
    <citation type="submission" date="2019-07" db="EMBL/GenBank/DDBJ databases">
        <title>Whole genome shotgun sequence of Reyranella soli NBRC 108950.</title>
        <authorList>
            <person name="Hosoyama A."/>
            <person name="Uohara A."/>
            <person name="Ohji S."/>
            <person name="Ichikawa N."/>
        </authorList>
    </citation>
    <scope>NUCLEOTIDE SEQUENCE [LARGE SCALE GENOMIC DNA]</scope>
    <source>
        <strain evidence="9 10">NBRC 108950</strain>
    </source>
</reference>
<proteinExistence type="inferred from homology"/>
<dbReference type="InterPro" id="IPR008189">
    <property type="entry name" value="rRNA_ssu_MeTfrase_I"/>
</dbReference>
<dbReference type="NCBIfam" id="TIGR00096">
    <property type="entry name" value="16S rRNA (cytidine(1402)-2'-O)-methyltransferase"/>
    <property type="match status" value="1"/>
</dbReference>
<dbReference type="PROSITE" id="PS01296">
    <property type="entry name" value="RSMI"/>
    <property type="match status" value="1"/>
</dbReference>
<evidence type="ECO:0000256" key="7">
    <source>
        <dbReference type="PROSITE-ProRule" id="PRU00409"/>
    </source>
</evidence>
<feature type="domain" description="ATP-grasp" evidence="8">
    <location>
        <begin position="60"/>
        <end position="291"/>
    </location>
</feature>
<dbReference type="CDD" id="cd11648">
    <property type="entry name" value="RsmI"/>
    <property type="match status" value="1"/>
</dbReference>